<reference evidence="2 3" key="1">
    <citation type="journal article" date="2021" name="Nat. Commun.">
        <title>Genetic determinants of endophytism in the Arabidopsis root mycobiome.</title>
        <authorList>
            <person name="Mesny F."/>
            <person name="Miyauchi S."/>
            <person name="Thiergart T."/>
            <person name="Pickel B."/>
            <person name="Atanasova L."/>
            <person name="Karlsson M."/>
            <person name="Huettel B."/>
            <person name="Barry K.W."/>
            <person name="Haridas S."/>
            <person name="Chen C."/>
            <person name="Bauer D."/>
            <person name="Andreopoulos W."/>
            <person name="Pangilinan J."/>
            <person name="LaButti K."/>
            <person name="Riley R."/>
            <person name="Lipzen A."/>
            <person name="Clum A."/>
            <person name="Drula E."/>
            <person name="Henrissat B."/>
            <person name="Kohler A."/>
            <person name="Grigoriev I.V."/>
            <person name="Martin F.M."/>
            <person name="Hacquard S."/>
        </authorList>
    </citation>
    <scope>NUCLEOTIDE SEQUENCE [LARGE SCALE GENOMIC DNA]</scope>
    <source>
        <strain evidence="2 3">MPI-CAGE-CH-0241</strain>
    </source>
</reference>
<evidence type="ECO:0000313" key="2">
    <source>
        <dbReference type="EMBL" id="KAH6873454.1"/>
    </source>
</evidence>
<protein>
    <submittedName>
        <fullName evidence="2">Uncharacterized protein</fullName>
    </submittedName>
</protein>
<accession>A0A9P8VRN2</accession>
<sequence length="131" mass="13980">MSSHPHTLQISLQPDSAQTSNAYLSCDSFRNLVSTDWALNCHMVARIGQVLMSLGHSTMPSQSANETEFSESTSGRSQPWKTFFQSAAEGGTEDGKSDILVVKGASVNKNGVCTECSQISCACDQPSFLAA</sequence>
<dbReference type="Proteomes" id="UP000777438">
    <property type="component" value="Unassembled WGS sequence"/>
</dbReference>
<feature type="region of interest" description="Disordered" evidence="1">
    <location>
        <begin position="57"/>
        <end position="78"/>
    </location>
</feature>
<comment type="caution">
    <text evidence="2">The sequence shown here is derived from an EMBL/GenBank/DDBJ whole genome shotgun (WGS) entry which is preliminary data.</text>
</comment>
<evidence type="ECO:0000256" key="1">
    <source>
        <dbReference type="SAM" id="MobiDB-lite"/>
    </source>
</evidence>
<keyword evidence="3" id="KW-1185">Reference proteome</keyword>
<name>A0A9P8VRN2_9HYPO</name>
<dbReference type="EMBL" id="JAGPYM010000046">
    <property type="protein sequence ID" value="KAH6873454.1"/>
    <property type="molecule type" value="Genomic_DNA"/>
</dbReference>
<organism evidence="2 3">
    <name type="scientific">Thelonectria olida</name>
    <dbReference type="NCBI Taxonomy" id="1576542"/>
    <lineage>
        <taxon>Eukaryota</taxon>
        <taxon>Fungi</taxon>
        <taxon>Dikarya</taxon>
        <taxon>Ascomycota</taxon>
        <taxon>Pezizomycotina</taxon>
        <taxon>Sordariomycetes</taxon>
        <taxon>Hypocreomycetidae</taxon>
        <taxon>Hypocreales</taxon>
        <taxon>Nectriaceae</taxon>
        <taxon>Thelonectria</taxon>
    </lineage>
</organism>
<evidence type="ECO:0000313" key="3">
    <source>
        <dbReference type="Proteomes" id="UP000777438"/>
    </source>
</evidence>
<gene>
    <name evidence="2" type="ORF">B0T10DRAFT_235239</name>
</gene>
<proteinExistence type="predicted"/>
<dbReference type="AlphaFoldDB" id="A0A9P8VRN2"/>